<sequence length="138" mass="15485">MSLSKQDMKYLANGKVVNEEALITIAAAKRDDCEKWCEARQFQHFLVRFRLGSPSDPMTFPRLQNWAADEMFHLRVGLSFGVQCTNANIDAQSLEENQGHIGGKLAQDTTSRVTINKKGKENVEEGPHFIGDNLIAFT</sequence>
<keyword evidence="2" id="KW-1185">Reference proteome</keyword>
<dbReference type="EMBL" id="JABFAI010000073">
    <property type="protein sequence ID" value="KAF4957176.1"/>
    <property type="molecule type" value="Genomic_DNA"/>
</dbReference>
<gene>
    <name evidence="1" type="ORF">FGADI_3241</name>
</gene>
<organism evidence="1 2">
    <name type="scientific">Fusarium gaditjirri</name>
    <dbReference type="NCBI Taxonomy" id="282569"/>
    <lineage>
        <taxon>Eukaryota</taxon>
        <taxon>Fungi</taxon>
        <taxon>Dikarya</taxon>
        <taxon>Ascomycota</taxon>
        <taxon>Pezizomycotina</taxon>
        <taxon>Sordariomycetes</taxon>
        <taxon>Hypocreomycetidae</taxon>
        <taxon>Hypocreales</taxon>
        <taxon>Nectriaceae</taxon>
        <taxon>Fusarium</taxon>
        <taxon>Fusarium nisikadoi species complex</taxon>
    </lineage>
</organism>
<protein>
    <submittedName>
        <fullName evidence="1">Uncharacterized protein</fullName>
    </submittedName>
</protein>
<dbReference type="OrthoDB" id="5050319at2759"/>
<dbReference type="AlphaFoldDB" id="A0A8H4TG47"/>
<evidence type="ECO:0000313" key="1">
    <source>
        <dbReference type="EMBL" id="KAF4957176.1"/>
    </source>
</evidence>
<evidence type="ECO:0000313" key="2">
    <source>
        <dbReference type="Proteomes" id="UP000604273"/>
    </source>
</evidence>
<name>A0A8H4TG47_9HYPO</name>
<reference evidence="1" key="1">
    <citation type="journal article" date="2020" name="BMC Genomics">
        <title>Correction to: Identification and distribution of gene clusters required for synthesis of sphingolipid metabolism inhibitors in diverse species of the filamentous fungus Fusarium.</title>
        <authorList>
            <person name="Kim H.S."/>
            <person name="Lohmar J.M."/>
            <person name="Busman M."/>
            <person name="Brown D.W."/>
            <person name="Naumann T.A."/>
            <person name="Divon H.H."/>
            <person name="Lysoe E."/>
            <person name="Uhlig S."/>
            <person name="Proctor R.H."/>
        </authorList>
    </citation>
    <scope>NUCLEOTIDE SEQUENCE</scope>
    <source>
        <strain evidence="1">NRRL 45417</strain>
    </source>
</reference>
<accession>A0A8H4TG47</accession>
<comment type="caution">
    <text evidence="1">The sequence shown here is derived from an EMBL/GenBank/DDBJ whole genome shotgun (WGS) entry which is preliminary data.</text>
</comment>
<reference evidence="1" key="2">
    <citation type="submission" date="2020-05" db="EMBL/GenBank/DDBJ databases">
        <authorList>
            <person name="Kim H.-S."/>
            <person name="Proctor R.H."/>
            <person name="Brown D.W."/>
        </authorList>
    </citation>
    <scope>NUCLEOTIDE SEQUENCE</scope>
    <source>
        <strain evidence="1">NRRL 45417</strain>
    </source>
</reference>
<dbReference type="Proteomes" id="UP000604273">
    <property type="component" value="Unassembled WGS sequence"/>
</dbReference>
<proteinExistence type="predicted"/>